<dbReference type="EMBL" id="BK015052">
    <property type="protein sequence ID" value="DAD89044.1"/>
    <property type="molecule type" value="Genomic_DNA"/>
</dbReference>
<evidence type="ECO:0000313" key="1">
    <source>
        <dbReference type="EMBL" id="DAD89044.1"/>
    </source>
</evidence>
<sequence length="163" mass="18905">MTRPEITAKLSAMIEKKINPHNDPRIYWAKEVTFDYSTDHVVRVDYMRFVPANNSVSGIEKGDCYCYEVKSSAEDFRSGHGLNFVGDYNYLVMPTDVCAAVSLEIPHYVGIYVPEANDLTCIKKAKRRNRTRPVSEILLMMFRSANRDYRKTVKQLEEMKHEQ</sequence>
<protein>
    <submittedName>
        <fullName evidence="1">DNA repair protein-like protein</fullName>
    </submittedName>
</protein>
<reference evidence="1" key="1">
    <citation type="journal article" date="2021" name="Proc. Natl. Acad. Sci. U.S.A.">
        <title>A Catalog of Tens of Thousands of Viruses from Human Metagenomes Reveals Hidden Associations with Chronic Diseases.</title>
        <authorList>
            <person name="Tisza M.J."/>
            <person name="Buck C.B."/>
        </authorList>
    </citation>
    <scope>NUCLEOTIDE SEQUENCE</scope>
    <source>
        <strain evidence="1">Ctv0N24</strain>
    </source>
</reference>
<proteinExistence type="predicted"/>
<name>A0A8S5N3N8_9CAUD</name>
<organism evidence="1">
    <name type="scientific">Siphoviridae sp. ctv0N24</name>
    <dbReference type="NCBI Taxonomy" id="2826509"/>
    <lineage>
        <taxon>Viruses</taxon>
        <taxon>Duplodnaviria</taxon>
        <taxon>Heunggongvirae</taxon>
        <taxon>Uroviricota</taxon>
        <taxon>Caudoviricetes</taxon>
    </lineage>
</organism>
<accession>A0A8S5N3N8</accession>